<evidence type="ECO:0000313" key="3">
    <source>
        <dbReference type="Proteomes" id="UP000302218"/>
    </source>
</evidence>
<reference evidence="3" key="1">
    <citation type="submission" date="2019-05" db="EMBL/GenBank/DDBJ databases">
        <title>Genome sequence and methylation pattern of the halophilic Archaeon Natrinema versiforme BOL5-4.</title>
        <authorList>
            <person name="DasSarma P."/>
            <person name="Anton B.P."/>
            <person name="DasSarma S.L."/>
            <person name="Martinez F.L."/>
            <person name="Guzman D."/>
            <person name="Roberts R.J."/>
            <person name="DasSarma S."/>
        </authorList>
    </citation>
    <scope>NUCLEOTIDE SEQUENCE [LARGE SCALE GENOMIC DNA]</scope>
    <source>
        <strain evidence="3">BOL5-4</strain>
    </source>
</reference>
<name>A0A4P8WGA2_9EURY</name>
<keyword evidence="1" id="KW-1133">Transmembrane helix</keyword>
<accession>A0A4P8WGA2</accession>
<feature type="transmembrane region" description="Helical" evidence="1">
    <location>
        <begin position="6"/>
        <end position="26"/>
    </location>
</feature>
<dbReference type="GeneID" id="40264871"/>
<proteinExistence type="predicted"/>
<dbReference type="OrthoDB" id="201708at2157"/>
<dbReference type="Proteomes" id="UP000302218">
    <property type="component" value="Chromosome"/>
</dbReference>
<evidence type="ECO:0000256" key="1">
    <source>
        <dbReference type="SAM" id="Phobius"/>
    </source>
</evidence>
<organism evidence="2 3">
    <name type="scientific">Natrinema versiforme</name>
    <dbReference type="NCBI Taxonomy" id="88724"/>
    <lineage>
        <taxon>Archaea</taxon>
        <taxon>Methanobacteriati</taxon>
        <taxon>Methanobacteriota</taxon>
        <taxon>Stenosarchaea group</taxon>
        <taxon>Halobacteria</taxon>
        <taxon>Halobacteriales</taxon>
        <taxon>Natrialbaceae</taxon>
        <taxon>Natrinema</taxon>
    </lineage>
</organism>
<keyword evidence="1" id="KW-0472">Membrane</keyword>
<gene>
    <name evidence="2" type="ORF">FEJ81_06325</name>
</gene>
<dbReference type="RefSeq" id="WP_138244488.1">
    <property type="nucleotide sequence ID" value="NZ_CP040330.1"/>
</dbReference>
<feature type="transmembrane region" description="Helical" evidence="1">
    <location>
        <begin position="78"/>
        <end position="96"/>
    </location>
</feature>
<evidence type="ECO:0000313" key="2">
    <source>
        <dbReference type="EMBL" id="QCS41992.1"/>
    </source>
</evidence>
<dbReference type="Pfam" id="PF12650">
    <property type="entry name" value="DUF3784"/>
    <property type="match status" value="1"/>
</dbReference>
<sequence length="105" mass="11057">MATESVLPLLATAGALGALGILIKWFGMVRLIAGYDPDQVADEEGLADFVGTNTLYVAALVLLVAVVEYAEPFAGTEAVWLAFAVGVLALTARMIVGARRYEEPT</sequence>
<protein>
    <submittedName>
        <fullName evidence="2">DUF3784 domain-containing protein</fullName>
    </submittedName>
</protein>
<dbReference type="AlphaFoldDB" id="A0A4P8WGA2"/>
<dbReference type="KEGG" id="nvr:FEJ81_06325"/>
<dbReference type="EMBL" id="CP040330">
    <property type="protein sequence ID" value="QCS41992.1"/>
    <property type="molecule type" value="Genomic_DNA"/>
</dbReference>
<dbReference type="InterPro" id="IPR017259">
    <property type="entry name" value="UCP037672"/>
</dbReference>
<keyword evidence="1" id="KW-0812">Transmembrane</keyword>
<feature type="transmembrane region" description="Helical" evidence="1">
    <location>
        <begin position="46"/>
        <end position="66"/>
    </location>
</feature>